<comment type="caution">
    <text evidence="1">The sequence shown here is derived from an EMBL/GenBank/DDBJ whole genome shotgun (WGS) entry which is preliminary data.</text>
</comment>
<evidence type="ECO:0000313" key="1">
    <source>
        <dbReference type="EMBL" id="KAH9502034.1"/>
    </source>
</evidence>
<gene>
    <name evidence="1" type="ORF">DERF_012833</name>
</gene>
<reference evidence="1" key="2">
    <citation type="journal article" date="2022" name="Res Sq">
        <title>Comparative Genomics Reveals Insights into the Divergent Evolution of Astigmatic Mites and Household Pest Adaptations.</title>
        <authorList>
            <person name="Xiong Q."/>
            <person name="Wan A.T.-Y."/>
            <person name="Liu X.-Y."/>
            <person name="Fung C.S.-H."/>
            <person name="Xiao X."/>
            <person name="Malainual N."/>
            <person name="Hou J."/>
            <person name="Wang L."/>
            <person name="Wang M."/>
            <person name="Yang K."/>
            <person name="Cui Y."/>
            <person name="Leung E."/>
            <person name="Nong W."/>
            <person name="Shin S.-K."/>
            <person name="Au S."/>
            <person name="Jeong K.Y."/>
            <person name="Chew F.T."/>
            <person name="Hui J."/>
            <person name="Leung T.F."/>
            <person name="Tungtrongchitr A."/>
            <person name="Zhong N."/>
            <person name="Liu Z."/>
            <person name="Tsui S."/>
        </authorList>
    </citation>
    <scope>NUCLEOTIDE SEQUENCE</scope>
    <source>
        <strain evidence="1">Derf</strain>
        <tissue evidence="1">Whole organism</tissue>
    </source>
</reference>
<dbReference type="EMBL" id="ASGP02000006">
    <property type="protein sequence ID" value="KAH9502034.1"/>
    <property type="molecule type" value="Genomic_DNA"/>
</dbReference>
<proteinExistence type="predicted"/>
<organism evidence="1 2">
    <name type="scientific">Dermatophagoides farinae</name>
    <name type="common">American house dust mite</name>
    <dbReference type="NCBI Taxonomy" id="6954"/>
    <lineage>
        <taxon>Eukaryota</taxon>
        <taxon>Metazoa</taxon>
        <taxon>Ecdysozoa</taxon>
        <taxon>Arthropoda</taxon>
        <taxon>Chelicerata</taxon>
        <taxon>Arachnida</taxon>
        <taxon>Acari</taxon>
        <taxon>Acariformes</taxon>
        <taxon>Sarcoptiformes</taxon>
        <taxon>Astigmata</taxon>
        <taxon>Psoroptidia</taxon>
        <taxon>Analgoidea</taxon>
        <taxon>Pyroglyphidae</taxon>
        <taxon>Dermatophagoidinae</taxon>
        <taxon>Dermatophagoides</taxon>
    </lineage>
</organism>
<dbReference type="Proteomes" id="UP000790347">
    <property type="component" value="Unassembled WGS sequence"/>
</dbReference>
<reference evidence="1" key="1">
    <citation type="submission" date="2013-05" db="EMBL/GenBank/DDBJ databases">
        <authorList>
            <person name="Yim A.K.Y."/>
            <person name="Chan T.F."/>
            <person name="Ji K.M."/>
            <person name="Liu X.Y."/>
            <person name="Zhou J.W."/>
            <person name="Li R.Q."/>
            <person name="Yang K.Y."/>
            <person name="Li J."/>
            <person name="Li M."/>
            <person name="Law P.T.W."/>
            <person name="Wu Y.L."/>
            <person name="Cai Z.L."/>
            <person name="Qin H."/>
            <person name="Bao Y."/>
            <person name="Leung R.K.K."/>
            <person name="Ng P.K.S."/>
            <person name="Zou J."/>
            <person name="Zhong X.J."/>
            <person name="Ran P.X."/>
            <person name="Zhong N.S."/>
            <person name="Liu Z.G."/>
            <person name="Tsui S.K.W."/>
        </authorList>
    </citation>
    <scope>NUCLEOTIDE SEQUENCE</scope>
    <source>
        <strain evidence="1">Derf</strain>
        <tissue evidence="1">Whole organism</tissue>
    </source>
</reference>
<name>A0A922HTE2_DERFA</name>
<evidence type="ECO:0000313" key="2">
    <source>
        <dbReference type="Proteomes" id="UP000790347"/>
    </source>
</evidence>
<protein>
    <submittedName>
        <fullName evidence="1">Uncharacterized protein</fullName>
    </submittedName>
</protein>
<dbReference type="AlphaFoldDB" id="A0A922HTE2"/>
<sequence>MKLVRRDIDPKTHKGQNFECQVFFLSSTTKFVVDDYVGRGGGGSQQTRIQILNVKHGHNC</sequence>
<keyword evidence="2" id="KW-1185">Reference proteome</keyword>
<accession>A0A922HTE2</accession>